<sequence length="369" mass="41856">MDKFETKGFQGLMELAQKEAQKKENFGSDFNVESTGDYYKLAAPFIYLCSYLEDKIISIARGLNIYNAQNEELDNLLYFFPRRFGTKALIHCKVTAVGFVDVIQGDIIIQAENGTRYENIERFEVDSSKSKTILFQSLFDGEEGNIQINKIEKVIKAPASIVDVQNTEIGEGGLSSETDYEYLKRYLAGNSKGEWALLPVLNAIRKLPGVKSANGIRNNTMNIDSFGLSPKSIWIVVDGGIKEEIAHAIYMHIHTPDTRGSVVVNVPTSVPNYYEVIRFDRPTQTEIEYKLDIKSADELKIKNLIDEYINEAGIGALLSNGTFLYEYLYNKNYKYTDFDLKFRKKNTLIWSNSIQLNFNEIPKSAGRIS</sequence>
<organism evidence="1 2">
    <name type="scientific">Fusobacterium nucleatum subsp. nucleatum</name>
    <dbReference type="NCBI Taxonomy" id="76856"/>
    <lineage>
        <taxon>Bacteria</taxon>
        <taxon>Fusobacteriati</taxon>
        <taxon>Fusobacteriota</taxon>
        <taxon>Fusobacteriia</taxon>
        <taxon>Fusobacteriales</taxon>
        <taxon>Fusobacteriaceae</taxon>
        <taxon>Fusobacterium</taxon>
    </lineage>
</organism>
<reference evidence="1 2" key="1">
    <citation type="submission" date="2015-10" db="EMBL/GenBank/DDBJ databases">
        <authorList>
            <person name="Gilbert D.G."/>
        </authorList>
    </citation>
    <scope>NUCLEOTIDE SEQUENCE [LARGE SCALE GENOMIC DNA]</scope>
    <source>
        <strain evidence="1 2">ChDC F311</strain>
    </source>
</reference>
<dbReference type="Proteomes" id="UP000054800">
    <property type="component" value="Unassembled WGS sequence"/>
</dbReference>
<accession>A0A0X3Y1P0</accession>
<protein>
    <submittedName>
        <fullName evidence="1">Uncharacterized protein</fullName>
    </submittedName>
</protein>
<proteinExistence type="predicted"/>
<evidence type="ECO:0000313" key="2">
    <source>
        <dbReference type="Proteomes" id="UP000054800"/>
    </source>
</evidence>
<dbReference type="AlphaFoldDB" id="A0A0X3Y1P0"/>
<name>A0A0X3Y1P0_FUSNC</name>
<gene>
    <name evidence="1" type="ORF">RO03_05350</name>
</gene>
<comment type="caution">
    <text evidence="1">The sequence shown here is derived from an EMBL/GenBank/DDBJ whole genome shotgun (WGS) entry which is preliminary data.</text>
</comment>
<evidence type="ECO:0000313" key="1">
    <source>
        <dbReference type="EMBL" id="KUL98958.1"/>
    </source>
</evidence>
<dbReference type="OrthoDB" id="9815856at2"/>
<dbReference type="RefSeq" id="WP_059222703.1">
    <property type="nucleotide sequence ID" value="NZ_LMVH01000001.1"/>
</dbReference>
<dbReference type="EMBL" id="LMVH01000001">
    <property type="protein sequence ID" value="KUL98958.1"/>
    <property type="molecule type" value="Genomic_DNA"/>
</dbReference>